<dbReference type="AlphaFoldDB" id="A0A0F9T7G3"/>
<organism evidence="2">
    <name type="scientific">marine sediment metagenome</name>
    <dbReference type="NCBI Taxonomy" id="412755"/>
    <lineage>
        <taxon>unclassified sequences</taxon>
        <taxon>metagenomes</taxon>
        <taxon>ecological metagenomes</taxon>
    </lineage>
</organism>
<dbReference type="EMBL" id="LAZR01000395">
    <property type="protein sequence ID" value="KKN70882.1"/>
    <property type="molecule type" value="Genomic_DNA"/>
</dbReference>
<proteinExistence type="predicted"/>
<accession>A0A0F9T7G3</accession>
<feature type="compositionally biased region" description="Basic residues" evidence="1">
    <location>
        <begin position="1"/>
        <end position="10"/>
    </location>
</feature>
<gene>
    <name evidence="2" type="ORF">LCGC14_0426680</name>
</gene>
<protein>
    <submittedName>
        <fullName evidence="2">Uncharacterized protein</fullName>
    </submittedName>
</protein>
<evidence type="ECO:0000256" key="1">
    <source>
        <dbReference type="SAM" id="MobiDB-lite"/>
    </source>
</evidence>
<sequence length="84" mass="9488">MGQSRKRKKQLQRERMIQHRGGTEMPPPDQDILNSIGSPNAWTPAVEDAWLKELHKIPVGEIYSRFPPMKKPGNVSLRGKNNGG</sequence>
<reference evidence="2" key="1">
    <citation type="journal article" date="2015" name="Nature">
        <title>Complex archaea that bridge the gap between prokaryotes and eukaryotes.</title>
        <authorList>
            <person name="Spang A."/>
            <person name="Saw J.H."/>
            <person name="Jorgensen S.L."/>
            <person name="Zaremba-Niedzwiedzka K."/>
            <person name="Martijn J."/>
            <person name="Lind A.E."/>
            <person name="van Eijk R."/>
            <person name="Schleper C."/>
            <person name="Guy L."/>
            <person name="Ettema T.J."/>
        </authorList>
    </citation>
    <scope>NUCLEOTIDE SEQUENCE</scope>
</reference>
<name>A0A0F9T7G3_9ZZZZ</name>
<comment type="caution">
    <text evidence="2">The sequence shown here is derived from an EMBL/GenBank/DDBJ whole genome shotgun (WGS) entry which is preliminary data.</text>
</comment>
<feature type="region of interest" description="Disordered" evidence="1">
    <location>
        <begin position="1"/>
        <end position="38"/>
    </location>
</feature>
<evidence type="ECO:0000313" key="2">
    <source>
        <dbReference type="EMBL" id="KKN70882.1"/>
    </source>
</evidence>